<feature type="domain" description="Prepilin peptidase A24 N-terminal" evidence="9">
    <location>
        <begin position="1"/>
        <end position="55"/>
    </location>
</feature>
<comment type="caution">
    <text evidence="10">The sequence shown here is derived from an EMBL/GenBank/DDBJ whole genome shotgun (WGS) entry which is preliminary data.</text>
</comment>
<proteinExistence type="inferred from homology"/>
<comment type="similarity">
    <text evidence="2">Belongs to the peptidase A24 family.</text>
</comment>
<evidence type="ECO:0000313" key="10">
    <source>
        <dbReference type="EMBL" id="PIU46904.1"/>
    </source>
</evidence>
<comment type="subcellular location">
    <subcellularLocation>
        <location evidence="1">Cell membrane</location>
        <topology evidence="1">Multi-pass membrane protein</topology>
    </subcellularLocation>
</comment>
<feature type="transmembrane region" description="Helical" evidence="7">
    <location>
        <begin position="48"/>
        <end position="75"/>
    </location>
</feature>
<evidence type="ECO:0000256" key="2">
    <source>
        <dbReference type="ARBA" id="ARBA00005801"/>
    </source>
</evidence>
<dbReference type="GO" id="GO:0004190">
    <property type="term" value="F:aspartic-type endopeptidase activity"/>
    <property type="evidence" value="ECO:0007669"/>
    <property type="project" value="InterPro"/>
</dbReference>
<gene>
    <name evidence="10" type="ORF">COS93_01460</name>
</gene>
<organism evidence="10 11">
    <name type="scientific">bacterium (Candidatus Gribaldobacteria) CG07_land_8_20_14_0_80_33_18</name>
    <dbReference type="NCBI Taxonomy" id="2014272"/>
    <lineage>
        <taxon>Bacteria</taxon>
        <taxon>Candidatus Gribaldobacteria</taxon>
    </lineage>
</organism>
<dbReference type="PANTHER" id="PTHR30487">
    <property type="entry name" value="TYPE 4 PREPILIN-LIKE PROTEINS LEADER PEPTIDE-PROCESSING ENZYME"/>
    <property type="match status" value="1"/>
</dbReference>
<keyword evidence="6 7" id="KW-0472">Membrane</keyword>
<dbReference type="AlphaFoldDB" id="A0A2M6Z3C8"/>
<evidence type="ECO:0000313" key="11">
    <source>
        <dbReference type="Proteomes" id="UP000228777"/>
    </source>
</evidence>
<dbReference type="Proteomes" id="UP000228777">
    <property type="component" value="Unassembled WGS sequence"/>
</dbReference>
<dbReference type="InterPro" id="IPR000045">
    <property type="entry name" value="Prepilin_IV_endopep_pep"/>
</dbReference>
<dbReference type="Pfam" id="PF01478">
    <property type="entry name" value="Peptidase_A24"/>
    <property type="match status" value="1"/>
</dbReference>
<protein>
    <submittedName>
        <fullName evidence="10">Prepilin peptidase</fullName>
    </submittedName>
</protein>
<dbReference type="GO" id="GO:0006465">
    <property type="term" value="P:signal peptide processing"/>
    <property type="evidence" value="ECO:0007669"/>
    <property type="project" value="TreeGrafter"/>
</dbReference>
<dbReference type="EMBL" id="PEWP01000025">
    <property type="protein sequence ID" value="PIU46904.1"/>
    <property type="molecule type" value="Genomic_DNA"/>
</dbReference>
<accession>A0A2M6Z3C8</accession>
<feature type="transmembrane region" description="Helical" evidence="7">
    <location>
        <begin position="139"/>
        <end position="172"/>
    </location>
</feature>
<sequence length="211" mass="24342">SYCPHCHHQLNWSDLIPILSFIFLKGKCRYCKKKISWQYPLVEITTGLLFLSLFIVHCSLFIYIIACFLIIIFVYDFKYYLIPDKVIYLAILIVFIYRLFGTSKPFLNPLFSGFGAAAFFFLLWFISRGRWMGFGDVKLGFLMGFFLSFPNILVALFFAFIIGAIIGIGLIIAGKKTLKSQVPFGPFLILGTFIALFWGDKIINWYLRLAV</sequence>
<evidence type="ECO:0000259" key="9">
    <source>
        <dbReference type="Pfam" id="PF06750"/>
    </source>
</evidence>
<feature type="domain" description="Prepilin type IV endopeptidase peptidase" evidence="8">
    <location>
        <begin position="64"/>
        <end position="168"/>
    </location>
</feature>
<evidence type="ECO:0000256" key="3">
    <source>
        <dbReference type="ARBA" id="ARBA00022475"/>
    </source>
</evidence>
<keyword evidence="3" id="KW-1003">Cell membrane</keyword>
<dbReference type="InterPro" id="IPR010627">
    <property type="entry name" value="Prepilin_pept_A24_N"/>
</dbReference>
<dbReference type="Gene3D" id="1.20.120.1220">
    <property type="match status" value="1"/>
</dbReference>
<feature type="transmembrane region" description="Helical" evidence="7">
    <location>
        <begin position="82"/>
        <end position="100"/>
    </location>
</feature>
<keyword evidence="5 7" id="KW-1133">Transmembrane helix</keyword>
<keyword evidence="4 7" id="KW-0812">Transmembrane</keyword>
<evidence type="ECO:0000256" key="7">
    <source>
        <dbReference type="SAM" id="Phobius"/>
    </source>
</evidence>
<feature type="non-terminal residue" evidence="10">
    <location>
        <position position="1"/>
    </location>
</feature>
<dbReference type="PANTHER" id="PTHR30487:SF0">
    <property type="entry name" value="PREPILIN LEADER PEPTIDASE_N-METHYLTRANSFERASE-RELATED"/>
    <property type="match status" value="1"/>
</dbReference>
<evidence type="ECO:0000256" key="1">
    <source>
        <dbReference type="ARBA" id="ARBA00004651"/>
    </source>
</evidence>
<evidence type="ECO:0000256" key="4">
    <source>
        <dbReference type="ARBA" id="ARBA00022692"/>
    </source>
</evidence>
<dbReference type="Pfam" id="PF06750">
    <property type="entry name" value="A24_N_bact"/>
    <property type="match status" value="1"/>
</dbReference>
<evidence type="ECO:0000256" key="6">
    <source>
        <dbReference type="ARBA" id="ARBA00023136"/>
    </source>
</evidence>
<name>A0A2M6Z3C8_9BACT</name>
<dbReference type="GO" id="GO:0005886">
    <property type="term" value="C:plasma membrane"/>
    <property type="evidence" value="ECO:0007669"/>
    <property type="project" value="UniProtKB-SubCell"/>
</dbReference>
<dbReference type="InterPro" id="IPR050882">
    <property type="entry name" value="Prepilin_peptidase/N-MTase"/>
</dbReference>
<evidence type="ECO:0000259" key="8">
    <source>
        <dbReference type="Pfam" id="PF01478"/>
    </source>
</evidence>
<feature type="transmembrane region" description="Helical" evidence="7">
    <location>
        <begin position="106"/>
        <end position="127"/>
    </location>
</feature>
<reference evidence="11" key="1">
    <citation type="submission" date="2017-09" db="EMBL/GenBank/DDBJ databases">
        <title>Depth-based differentiation of microbial function through sediment-hosted aquifers and enrichment of novel symbionts in the deep terrestrial subsurface.</title>
        <authorList>
            <person name="Probst A.J."/>
            <person name="Ladd B."/>
            <person name="Jarett J.K."/>
            <person name="Geller-Mcgrath D.E."/>
            <person name="Sieber C.M.K."/>
            <person name="Emerson J.B."/>
            <person name="Anantharaman K."/>
            <person name="Thomas B.C."/>
            <person name="Malmstrom R."/>
            <person name="Stieglmeier M."/>
            <person name="Klingl A."/>
            <person name="Woyke T."/>
            <person name="Ryan C.M."/>
            <person name="Banfield J.F."/>
        </authorList>
    </citation>
    <scope>NUCLEOTIDE SEQUENCE [LARGE SCALE GENOMIC DNA]</scope>
</reference>
<feature type="transmembrane region" description="Helical" evidence="7">
    <location>
        <begin position="184"/>
        <end position="207"/>
    </location>
</feature>
<evidence type="ECO:0000256" key="5">
    <source>
        <dbReference type="ARBA" id="ARBA00022989"/>
    </source>
</evidence>